<gene>
    <name evidence="2" type="ORF">TSACC_2856</name>
</gene>
<keyword evidence="1" id="KW-0472">Membrane</keyword>
<feature type="transmembrane region" description="Helical" evidence="1">
    <location>
        <begin position="36"/>
        <end position="54"/>
    </location>
</feature>
<evidence type="ECO:0000256" key="1">
    <source>
        <dbReference type="SAM" id="Phobius"/>
    </source>
</evidence>
<name>A0A146G681_TERSA</name>
<organism evidence="2 3">
    <name type="scientific">Terrimicrobium sacchariphilum</name>
    <dbReference type="NCBI Taxonomy" id="690879"/>
    <lineage>
        <taxon>Bacteria</taxon>
        <taxon>Pseudomonadati</taxon>
        <taxon>Verrucomicrobiota</taxon>
        <taxon>Terrimicrobiia</taxon>
        <taxon>Terrimicrobiales</taxon>
        <taxon>Terrimicrobiaceae</taxon>
        <taxon>Terrimicrobium</taxon>
    </lineage>
</organism>
<comment type="caution">
    <text evidence="2">The sequence shown here is derived from an EMBL/GenBank/DDBJ whole genome shotgun (WGS) entry which is preliminary data.</text>
</comment>
<reference evidence="3" key="1">
    <citation type="journal article" date="2017" name="Genome Announc.">
        <title>Draft Genome Sequence of Terrimicrobium sacchariphilum NM-5T, a Facultative Anaerobic Soil Bacterium of the Class Spartobacteria.</title>
        <authorList>
            <person name="Qiu Y.L."/>
            <person name="Tourlousse D.M."/>
            <person name="Matsuura N."/>
            <person name="Ohashi A."/>
            <person name="Sekiguchi Y."/>
        </authorList>
    </citation>
    <scope>NUCLEOTIDE SEQUENCE [LARGE SCALE GENOMIC DNA]</scope>
    <source>
        <strain evidence="3">NM-5</strain>
    </source>
</reference>
<feature type="transmembrane region" description="Helical" evidence="1">
    <location>
        <begin position="6"/>
        <end position="24"/>
    </location>
</feature>
<keyword evidence="1" id="KW-0812">Transmembrane</keyword>
<sequence>MKMEFLVWVFAPIGFSIAALIVSVKCAIQGRAWAQWISLAVVASLNIYAVSTLVHMMTTPSWPSPIPHGLIGVSLLVAVAQYLAFRRTKKRGPGGGGRV</sequence>
<dbReference type="STRING" id="690879.TSACC_2856"/>
<dbReference type="AlphaFoldDB" id="A0A146G681"/>
<keyword evidence="1" id="KW-1133">Transmembrane helix</keyword>
<accession>A0A146G681</accession>
<dbReference type="Proteomes" id="UP000076023">
    <property type="component" value="Unassembled WGS sequence"/>
</dbReference>
<feature type="transmembrane region" description="Helical" evidence="1">
    <location>
        <begin position="66"/>
        <end position="85"/>
    </location>
</feature>
<proteinExistence type="predicted"/>
<protein>
    <submittedName>
        <fullName evidence="2">Uncharacterized protein</fullName>
    </submittedName>
</protein>
<evidence type="ECO:0000313" key="2">
    <source>
        <dbReference type="EMBL" id="GAT32457.1"/>
    </source>
</evidence>
<dbReference type="InParanoid" id="A0A146G681"/>
<dbReference type="EMBL" id="BDCO01000002">
    <property type="protein sequence ID" value="GAT32457.1"/>
    <property type="molecule type" value="Genomic_DNA"/>
</dbReference>
<evidence type="ECO:0000313" key="3">
    <source>
        <dbReference type="Proteomes" id="UP000076023"/>
    </source>
</evidence>
<keyword evidence="3" id="KW-1185">Reference proteome</keyword>